<dbReference type="PROSITE" id="PS50004">
    <property type="entry name" value="C2"/>
    <property type="match status" value="1"/>
</dbReference>
<evidence type="ECO:0000313" key="5">
    <source>
        <dbReference type="Proteomes" id="UP000078284"/>
    </source>
</evidence>
<dbReference type="GO" id="GO:0003824">
    <property type="term" value="F:catalytic activity"/>
    <property type="evidence" value="ECO:0007669"/>
    <property type="project" value="InterPro"/>
</dbReference>
<sequence>MQAVQKAPEGTPAAGGMFVVIVHSAEDVEGKHHTNPYVHIYFKGEERKTKHVKKNKDPKWNEEFSFMLEEPPIHEKMHLEEKTLASNGENVGSSRRGSLDLSRNGGGSSRSRFVRKLVRQGAGSSGSWFVRRRFVRELVRQEAVRQGAGLSGSRRQTRKKRKTDHTEGFLMEETKPKTVEDVETVDVYTAKGFLSTGHRYLDVRTNEEFAKSHVEEALNIPYMFKTDEGRVINPDFLSQVASVCKKDEHLIVACNAGGRGSRACVDLLNEGYDHVANMGGGYSAWVDAGFAGDKPPEDLKIACKFRPKEN</sequence>
<dbReference type="CDD" id="cd00158">
    <property type="entry name" value="RHOD"/>
    <property type="match status" value="1"/>
</dbReference>
<dbReference type="Pfam" id="PF00581">
    <property type="entry name" value="Rhodanese"/>
    <property type="match status" value="1"/>
</dbReference>
<dbReference type="InterPro" id="IPR036873">
    <property type="entry name" value="Rhodanese-like_dom_sf"/>
</dbReference>
<evidence type="ECO:0000313" key="4">
    <source>
        <dbReference type="EMBL" id="OAP10673.1"/>
    </source>
</evidence>
<reference evidence="5" key="1">
    <citation type="journal article" date="2016" name="Proc. Natl. Acad. Sci. U.S.A.">
        <title>Chromosome-level assembly of Arabidopsis thaliana Ler reveals the extent of translocation and inversion polymorphisms.</title>
        <authorList>
            <person name="Zapata L."/>
            <person name="Ding J."/>
            <person name="Willing E.M."/>
            <person name="Hartwig B."/>
            <person name="Bezdan D."/>
            <person name="Jiao W.B."/>
            <person name="Patel V."/>
            <person name="Velikkakam James G."/>
            <person name="Koornneef M."/>
            <person name="Ossowski S."/>
            <person name="Schneeberger K."/>
        </authorList>
    </citation>
    <scope>NUCLEOTIDE SEQUENCE [LARGE SCALE GENOMIC DNA]</scope>
    <source>
        <strain evidence="5">cv. Landsberg erecta</strain>
    </source>
</reference>
<feature type="compositionally biased region" description="Low complexity" evidence="1">
    <location>
        <begin position="92"/>
        <end position="103"/>
    </location>
</feature>
<dbReference type="InterPro" id="IPR035892">
    <property type="entry name" value="C2_domain_sf"/>
</dbReference>
<dbReference type="PROSITE" id="PS50206">
    <property type="entry name" value="RHODANESE_3"/>
    <property type="match status" value="1"/>
</dbReference>
<name>A0A178W025_ARATH</name>
<accession>A0A178W025</accession>
<dbReference type="SUPFAM" id="SSF49562">
    <property type="entry name" value="C2 domain (Calcium/lipid-binding domain, CaLB)"/>
    <property type="match status" value="1"/>
</dbReference>
<dbReference type="InterPro" id="IPR001763">
    <property type="entry name" value="Rhodanese-like_dom"/>
</dbReference>
<feature type="region of interest" description="Disordered" evidence="1">
    <location>
        <begin position="145"/>
        <end position="166"/>
    </location>
</feature>
<comment type="caution">
    <text evidence="4">The sequence shown here is derived from an EMBL/GenBank/DDBJ whole genome shotgun (WGS) entry which is preliminary data.</text>
</comment>
<dbReference type="ExpressionAtlas" id="A0A178W025">
    <property type="expression patterns" value="baseline and differential"/>
</dbReference>
<dbReference type="Proteomes" id="UP000078284">
    <property type="component" value="Chromosome 2"/>
</dbReference>
<dbReference type="InterPro" id="IPR044684">
    <property type="entry name" value="STR17/STR18/HARC1-like"/>
</dbReference>
<proteinExistence type="predicted"/>
<dbReference type="InterPro" id="IPR000008">
    <property type="entry name" value="C2_dom"/>
</dbReference>
<dbReference type="SMART" id="SM00239">
    <property type="entry name" value="C2"/>
    <property type="match status" value="1"/>
</dbReference>
<organism evidence="4 5">
    <name type="scientific">Arabidopsis thaliana</name>
    <name type="common">Mouse-ear cress</name>
    <dbReference type="NCBI Taxonomy" id="3702"/>
    <lineage>
        <taxon>Eukaryota</taxon>
        <taxon>Viridiplantae</taxon>
        <taxon>Streptophyta</taxon>
        <taxon>Embryophyta</taxon>
        <taxon>Tracheophyta</taxon>
        <taxon>Spermatophyta</taxon>
        <taxon>Magnoliopsida</taxon>
        <taxon>eudicotyledons</taxon>
        <taxon>Gunneridae</taxon>
        <taxon>Pentapetalae</taxon>
        <taxon>rosids</taxon>
        <taxon>malvids</taxon>
        <taxon>Brassicales</taxon>
        <taxon>Brassicaceae</taxon>
        <taxon>Camelineae</taxon>
        <taxon>Arabidopsis</taxon>
    </lineage>
</organism>
<dbReference type="Pfam" id="PF00168">
    <property type="entry name" value="C2"/>
    <property type="match status" value="1"/>
</dbReference>
<dbReference type="SUPFAM" id="SSF52821">
    <property type="entry name" value="Rhodanese/Cell cycle control phosphatase"/>
    <property type="match status" value="1"/>
</dbReference>
<dbReference type="Gene3D" id="3.40.250.10">
    <property type="entry name" value="Rhodanese-like domain"/>
    <property type="match status" value="1"/>
</dbReference>
<dbReference type="SMART" id="SM00450">
    <property type="entry name" value="RHOD"/>
    <property type="match status" value="1"/>
</dbReference>
<feature type="domain" description="C2" evidence="2">
    <location>
        <begin position="1"/>
        <end position="112"/>
    </location>
</feature>
<dbReference type="Gene3D" id="2.60.40.150">
    <property type="entry name" value="C2 domain"/>
    <property type="match status" value="1"/>
</dbReference>
<evidence type="ECO:0000256" key="1">
    <source>
        <dbReference type="SAM" id="MobiDB-lite"/>
    </source>
</evidence>
<dbReference type="PANTHER" id="PTHR44542:SF14">
    <property type="entry name" value="PROTEIN HIGH ARSENIC CONTENT 1, MITOCHONDRIAL-RELATED"/>
    <property type="match status" value="1"/>
</dbReference>
<evidence type="ECO:0000259" key="2">
    <source>
        <dbReference type="PROSITE" id="PS50004"/>
    </source>
</evidence>
<feature type="region of interest" description="Disordered" evidence="1">
    <location>
        <begin position="86"/>
        <end position="109"/>
    </location>
</feature>
<dbReference type="FunFam" id="3.40.250.10:FF:000062">
    <property type="entry name" value="Thiosulfate sulfurtransferase 16, chloroplastic"/>
    <property type="match status" value="1"/>
</dbReference>
<dbReference type="AlphaFoldDB" id="A0A178W025"/>
<evidence type="ECO:0000259" key="3">
    <source>
        <dbReference type="PROSITE" id="PS50206"/>
    </source>
</evidence>
<dbReference type="PANTHER" id="PTHR44542">
    <property type="entry name" value="THIOSULFATE SULFURTRANSFERASE 18"/>
    <property type="match status" value="1"/>
</dbReference>
<dbReference type="CDD" id="cd00030">
    <property type="entry name" value="C2"/>
    <property type="match status" value="1"/>
</dbReference>
<protein>
    <submittedName>
        <fullName evidence="4">Uncharacterized protein</fullName>
    </submittedName>
</protein>
<dbReference type="EMBL" id="LUHQ01000002">
    <property type="protein sequence ID" value="OAP10673.1"/>
    <property type="molecule type" value="Genomic_DNA"/>
</dbReference>
<gene>
    <name evidence="4" type="ordered locus">AXX17_At2g16470</name>
</gene>
<feature type="domain" description="Rhodanese" evidence="3">
    <location>
        <begin position="194"/>
        <end position="294"/>
    </location>
</feature>